<feature type="domain" description="SPOR" evidence="2">
    <location>
        <begin position="129"/>
        <end position="210"/>
    </location>
</feature>
<dbReference type="AlphaFoldDB" id="A0A418Y3Q2"/>
<gene>
    <name evidence="3" type="ORF">D4A39_04885</name>
</gene>
<feature type="compositionally biased region" description="Acidic residues" evidence="1">
    <location>
        <begin position="87"/>
        <end position="100"/>
    </location>
</feature>
<feature type="region of interest" description="Disordered" evidence="1">
    <location>
        <begin position="80"/>
        <end position="129"/>
    </location>
</feature>
<evidence type="ECO:0000313" key="3">
    <source>
        <dbReference type="EMBL" id="RJG20157.1"/>
    </source>
</evidence>
<evidence type="ECO:0000313" key="4">
    <source>
        <dbReference type="Proteomes" id="UP000283734"/>
    </source>
</evidence>
<dbReference type="Pfam" id="PF05036">
    <property type="entry name" value="SPOR"/>
    <property type="match status" value="1"/>
</dbReference>
<dbReference type="Proteomes" id="UP000283734">
    <property type="component" value="Unassembled WGS sequence"/>
</dbReference>
<proteinExistence type="predicted"/>
<dbReference type="InterPro" id="IPR052521">
    <property type="entry name" value="Cell_div_SPOR-domain"/>
</dbReference>
<dbReference type="GO" id="GO:0032153">
    <property type="term" value="C:cell division site"/>
    <property type="evidence" value="ECO:0007669"/>
    <property type="project" value="TreeGrafter"/>
</dbReference>
<dbReference type="GO" id="GO:0030428">
    <property type="term" value="C:cell septum"/>
    <property type="evidence" value="ECO:0007669"/>
    <property type="project" value="TreeGrafter"/>
</dbReference>
<sequence>MEKRTRQRITGVVLLLILAAVLSPLVFRSPEQIRTALNMEIPPAPDYQAVVVEPVIEEAVEAAARERLVSDREDVIAEAAEPVAEQLDPEPEASEEAQDEAPERVEPAKKDGLRTLTTPPTPARQPGDDPILAGFVVQVGSYSQQDSATGLVERLKKAGYRAYTESDTQNGKLLHRVMVGPEIRKEDAEQTRQRLADDSRFNLKGLVRIYAP</sequence>
<dbReference type="InterPro" id="IPR007730">
    <property type="entry name" value="SPOR-like_dom"/>
</dbReference>
<keyword evidence="4" id="KW-1185">Reference proteome</keyword>
<comment type="caution">
    <text evidence="3">The sequence shown here is derived from an EMBL/GenBank/DDBJ whole genome shotgun (WGS) entry which is preliminary data.</text>
</comment>
<evidence type="ECO:0000256" key="1">
    <source>
        <dbReference type="SAM" id="MobiDB-lite"/>
    </source>
</evidence>
<dbReference type="OrthoDB" id="7069135at2"/>
<feature type="compositionally biased region" description="Basic and acidic residues" evidence="1">
    <location>
        <begin position="101"/>
        <end position="113"/>
    </location>
</feature>
<name>A0A418Y3Q2_9GAMM</name>
<reference evidence="3 4" key="1">
    <citation type="submission" date="2018-09" db="EMBL/GenBank/DDBJ databases">
        <title>Alcanivorax profundi sp. nov., isolated from 1000 m-depth seawater of the Mariana Trench.</title>
        <authorList>
            <person name="Liu J."/>
        </authorList>
    </citation>
    <scope>NUCLEOTIDE SEQUENCE [LARGE SCALE GENOMIC DNA]</scope>
    <source>
        <strain evidence="3 4">MTEO17</strain>
    </source>
</reference>
<dbReference type="Gene3D" id="3.30.70.1070">
    <property type="entry name" value="Sporulation related repeat"/>
    <property type="match status" value="1"/>
</dbReference>
<dbReference type="GO" id="GO:0032506">
    <property type="term" value="P:cytokinetic process"/>
    <property type="evidence" value="ECO:0007669"/>
    <property type="project" value="TreeGrafter"/>
</dbReference>
<dbReference type="EMBL" id="QYYA01000001">
    <property type="protein sequence ID" value="RJG20157.1"/>
    <property type="molecule type" value="Genomic_DNA"/>
</dbReference>
<dbReference type="PANTHER" id="PTHR38687:SF1">
    <property type="entry name" value="CELL DIVISION PROTEIN DEDD"/>
    <property type="match status" value="1"/>
</dbReference>
<dbReference type="PANTHER" id="PTHR38687">
    <property type="entry name" value="CELL DIVISION PROTEIN DEDD-RELATED"/>
    <property type="match status" value="1"/>
</dbReference>
<accession>A0A418Y3Q2</accession>
<dbReference type="InterPro" id="IPR036680">
    <property type="entry name" value="SPOR-like_sf"/>
</dbReference>
<dbReference type="PROSITE" id="PS51724">
    <property type="entry name" value="SPOR"/>
    <property type="match status" value="1"/>
</dbReference>
<dbReference type="GO" id="GO:0042834">
    <property type="term" value="F:peptidoglycan binding"/>
    <property type="evidence" value="ECO:0007669"/>
    <property type="project" value="InterPro"/>
</dbReference>
<dbReference type="SUPFAM" id="SSF110997">
    <property type="entry name" value="Sporulation related repeat"/>
    <property type="match status" value="1"/>
</dbReference>
<evidence type="ECO:0000259" key="2">
    <source>
        <dbReference type="PROSITE" id="PS51724"/>
    </source>
</evidence>
<protein>
    <submittedName>
        <fullName evidence="3">SPOR domain-containing protein</fullName>
    </submittedName>
</protein>
<organism evidence="3 4">
    <name type="scientific">Alcanivorax profundi</name>
    <dbReference type="NCBI Taxonomy" id="2338368"/>
    <lineage>
        <taxon>Bacteria</taxon>
        <taxon>Pseudomonadati</taxon>
        <taxon>Pseudomonadota</taxon>
        <taxon>Gammaproteobacteria</taxon>
        <taxon>Oceanospirillales</taxon>
        <taxon>Alcanivoracaceae</taxon>
        <taxon>Alcanivorax</taxon>
    </lineage>
</organism>
<dbReference type="RefSeq" id="WP_119917595.1">
    <property type="nucleotide sequence ID" value="NZ_CAXGPP010000022.1"/>
</dbReference>